<feature type="region of interest" description="Disordered" evidence="1">
    <location>
        <begin position="40"/>
        <end position="75"/>
    </location>
</feature>
<gene>
    <name evidence="2" type="ORF">HMPREF1129_2171</name>
</gene>
<comment type="caution">
    <text evidence="2">The sequence shown here is derived from an EMBL/GenBank/DDBJ whole genome shotgun (WGS) entry which is preliminary data.</text>
</comment>
<accession>J3F549</accession>
<proteinExistence type="predicted"/>
<protein>
    <submittedName>
        <fullName evidence="2">Uncharacterized protein</fullName>
    </submittedName>
</protein>
<sequence length="75" mass="8045">MTAGWPGRGTRATTAGHRGTVYGGRAALPQGAGNIAALSRVTSERHRRDRAVSPPPGSRSVRHGHVRQSRRDARH</sequence>
<organism evidence="2 3">
    <name type="scientific">Actinomyces naeslundii (strain ATCC 12104 / DSM 43013 / CCUG 2238 / JCM 8349 / NCTC 10301 / Howell 279)</name>
    <dbReference type="NCBI Taxonomy" id="1115803"/>
    <lineage>
        <taxon>Bacteria</taxon>
        <taxon>Bacillati</taxon>
        <taxon>Actinomycetota</taxon>
        <taxon>Actinomycetes</taxon>
        <taxon>Actinomycetales</taxon>
        <taxon>Actinomycetaceae</taxon>
        <taxon>Actinomyces</taxon>
    </lineage>
</organism>
<evidence type="ECO:0000313" key="3">
    <source>
        <dbReference type="Proteomes" id="UP000007814"/>
    </source>
</evidence>
<evidence type="ECO:0000256" key="1">
    <source>
        <dbReference type="SAM" id="MobiDB-lite"/>
    </source>
</evidence>
<feature type="region of interest" description="Disordered" evidence="1">
    <location>
        <begin position="1"/>
        <end position="20"/>
    </location>
</feature>
<dbReference type="Proteomes" id="UP000007814">
    <property type="component" value="Unassembled WGS sequence"/>
</dbReference>
<dbReference type="AlphaFoldDB" id="J3F549"/>
<dbReference type="PATRIC" id="fig|1115803.3.peg.216"/>
<name>J3F549_ACTNH</name>
<dbReference type="EMBL" id="ALJK01000019">
    <property type="protein sequence ID" value="EJN86087.1"/>
    <property type="molecule type" value="Genomic_DNA"/>
</dbReference>
<evidence type="ECO:0000313" key="2">
    <source>
        <dbReference type="EMBL" id="EJN86087.1"/>
    </source>
</evidence>
<reference evidence="2 3" key="1">
    <citation type="submission" date="2012-07" db="EMBL/GenBank/DDBJ databases">
        <authorList>
            <person name="Durkin A.S."/>
            <person name="McCorrison J."/>
            <person name="Torralba M."/>
            <person name="Gillis M."/>
            <person name="Methe B."/>
            <person name="Sutton G."/>
            <person name="Nelson K.E."/>
        </authorList>
    </citation>
    <scope>NUCLEOTIDE SEQUENCE [LARGE SCALE GENOMIC DNA]</scope>
    <source>
        <strain evidence="3">ATCC 12104 / DSM 43013 / CCUG 2238 / JCM 8349 / NCTC 10301 / Howell 279</strain>
    </source>
</reference>